<feature type="compositionally biased region" description="Polar residues" evidence="1">
    <location>
        <begin position="303"/>
        <end position="325"/>
    </location>
</feature>
<comment type="caution">
    <text evidence="2">The sequence shown here is derived from an EMBL/GenBank/DDBJ whole genome shotgun (WGS) entry which is preliminary data.</text>
</comment>
<dbReference type="EMBL" id="VZSY01000203">
    <property type="protein sequence ID" value="NXA08545.1"/>
    <property type="molecule type" value="Genomic_DNA"/>
</dbReference>
<evidence type="ECO:0000313" key="2">
    <source>
        <dbReference type="EMBL" id="NXA08545.1"/>
    </source>
</evidence>
<organism evidence="2 3">
    <name type="scientific">Sapayoa aenigma</name>
    <name type="common">broad-billed sapayoa</name>
    <dbReference type="NCBI Taxonomy" id="239371"/>
    <lineage>
        <taxon>Eukaryota</taxon>
        <taxon>Metazoa</taxon>
        <taxon>Chordata</taxon>
        <taxon>Craniata</taxon>
        <taxon>Vertebrata</taxon>
        <taxon>Euteleostomi</taxon>
        <taxon>Archelosauria</taxon>
        <taxon>Archosauria</taxon>
        <taxon>Dinosauria</taxon>
        <taxon>Saurischia</taxon>
        <taxon>Theropoda</taxon>
        <taxon>Coelurosauria</taxon>
        <taxon>Aves</taxon>
        <taxon>Neognathae</taxon>
        <taxon>Neoaves</taxon>
        <taxon>Telluraves</taxon>
        <taxon>Australaves</taxon>
        <taxon>Passeriformes</taxon>
        <taxon>Tyrannidae</taxon>
        <taxon>Sapayoa</taxon>
    </lineage>
</organism>
<feature type="compositionally biased region" description="Low complexity" evidence="1">
    <location>
        <begin position="464"/>
        <end position="474"/>
    </location>
</feature>
<feature type="region of interest" description="Disordered" evidence="1">
    <location>
        <begin position="585"/>
        <end position="662"/>
    </location>
</feature>
<feature type="non-terminal residue" evidence="2">
    <location>
        <position position="1"/>
    </location>
</feature>
<feature type="region of interest" description="Disordered" evidence="1">
    <location>
        <begin position="386"/>
        <end position="573"/>
    </location>
</feature>
<protein>
    <submittedName>
        <fullName evidence="2">F169A protein</fullName>
    </submittedName>
</protein>
<proteinExistence type="predicted"/>
<evidence type="ECO:0000256" key="1">
    <source>
        <dbReference type="SAM" id="MobiDB-lite"/>
    </source>
</evidence>
<dbReference type="AlphaFoldDB" id="A0A7K7SVC7"/>
<accession>A0A7K7SVC7</accession>
<dbReference type="Proteomes" id="UP000589485">
    <property type="component" value="Unassembled WGS sequence"/>
</dbReference>
<evidence type="ECO:0000313" key="3">
    <source>
        <dbReference type="Proteomes" id="UP000589485"/>
    </source>
</evidence>
<keyword evidence="3" id="KW-1185">Reference proteome</keyword>
<gene>
    <name evidence="2" type="primary">Fam169a</name>
    <name evidence="2" type="ORF">SAPAEN_R13777</name>
</gene>
<dbReference type="InterPro" id="IPR029625">
    <property type="entry name" value="FAM169"/>
</dbReference>
<name>A0A7K7SVC7_9TYRA</name>
<reference evidence="2 3" key="1">
    <citation type="submission" date="2019-09" db="EMBL/GenBank/DDBJ databases">
        <title>Bird 10,000 Genomes (B10K) Project - Family phase.</title>
        <authorList>
            <person name="Zhang G."/>
        </authorList>
    </citation>
    <scope>NUCLEOTIDE SEQUENCE [LARGE SCALE GENOMIC DNA]</scope>
    <source>
        <strain evidence="2">B10K-DU-030-41</strain>
        <tissue evidence="2">Muscle</tissue>
    </source>
</reference>
<feature type="compositionally biased region" description="Basic and acidic residues" evidence="1">
    <location>
        <begin position="335"/>
        <end position="349"/>
    </location>
</feature>
<feature type="non-terminal residue" evidence="2">
    <location>
        <position position="662"/>
    </location>
</feature>
<dbReference type="PANTHER" id="PTHR22442:SF3">
    <property type="entry name" value="SOLUBLE LAMIN-ASSOCIATED PROTEIN OF 75 KDA"/>
    <property type="match status" value="1"/>
</dbReference>
<feature type="region of interest" description="Disordered" evidence="1">
    <location>
        <begin position="289"/>
        <end position="349"/>
    </location>
</feature>
<dbReference type="OrthoDB" id="8954808at2759"/>
<feature type="compositionally biased region" description="Basic residues" evidence="1">
    <location>
        <begin position="643"/>
        <end position="662"/>
    </location>
</feature>
<feature type="compositionally biased region" description="Basic and acidic residues" evidence="1">
    <location>
        <begin position="482"/>
        <end position="491"/>
    </location>
</feature>
<feature type="compositionally biased region" description="Polar residues" evidence="1">
    <location>
        <begin position="588"/>
        <end position="600"/>
    </location>
</feature>
<dbReference type="PANTHER" id="PTHR22442">
    <property type="match status" value="1"/>
</dbReference>
<feature type="compositionally biased region" description="Polar residues" evidence="1">
    <location>
        <begin position="444"/>
        <end position="457"/>
    </location>
</feature>
<sequence length="662" mass="74129">MSFPVDILNNCSHEDLENSAEDYLFDLRWGNINCPKFFSLPDHRKVPISLTSVGFVPLYGEEQTHKVLALFAPWDSLTAVALYLADQWWSIDDIVRTSVPARQGLHQVKSVGERVVLYVLNRIIYRTQEMESDEIPFLCHGSSHYAKIMWKKGEAVGFYSVKPTGSFCNSLLPKKYKLTVLDTIFVRKKHRGKDAGLIMLEDFVDSFTEEPLGLRYPLSPFLYAACKQYLEKYPGDKNLLWQVEGAGDWFQRKSIMSIVQKENLKIAAEASKKEIKNLQTEDKFCQSAVSEASGQRTERTELETQLSVGTQSPNISSASIWTRSSQLKRQRINKHRQEPRPETSKGDEENAFHIYLDTCCRPERLARISESPEDLLEVPEMDTLEKDEEVIVENEGQSVLEAELRVSPPEKQSEKEETASEPLNGEVTEETGKTLLLTEEETANEVQSGESKLQSEGQGKEPLELPISLILESSATSSEDIVSEKVLHENDSEVLTEEVTLAEKEGPEEQQESEKTTTENTAASASKEEPSDNGLPNSVVTEAAEESLSENVPASLEDQNEEAGHNSQEAPVALSQSSLIVVELEGVSFQQPSGQEGQKNQLEEPSEESTEQTDHYMQTVAERAADSSSEEAEIEVPVVDRRNLRRKAKGYKGPPKKKGKPA</sequence>
<feature type="compositionally biased region" description="Basic and acidic residues" evidence="1">
    <location>
        <begin position="501"/>
        <end position="517"/>
    </location>
</feature>